<evidence type="ECO:0000256" key="1">
    <source>
        <dbReference type="SAM" id="MobiDB-lite"/>
    </source>
</evidence>
<keyword evidence="3" id="KW-1185">Reference proteome</keyword>
<evidence type="ECO:0000313" key="3">
    <source>
        <dbReference type="Proteomes" id="UP001066276"/>
    </source>
</evidence>
<evidence type="ECO:0000313" key="2">
    <source>
        <dbReference type="EMBL" id="KAJ1130395.1"/>
    </source>
</evidence>
<gene>
    <name evidence="2" type="ORF">NDU88_008748</name>
</gene>
<feature type="region of interest" description="Disordered" evidence="1">
    <location>
        <begin position="82"/>
        <end position="104"/>
    </location>
</feature>
<organism evidence="2 3">
    <name type="scientific">Pleurodeles waltl</name>
    <name type="common">Iberian ribbed newt</name>
    <dbReference type="NCBI Taxonomy" id="8319"/>
    <lineage>
        <taxon>Eukaryota</taxon>
        <taxon>Metazoa</taxon>
        <taxon>Chordata</taxon>
        <taxon>Craniata</taxon>
        <taxon>Vertebrata</taxon>
        <taxon>Euteleostomi</taxon>
        <taxon>Amphibia</taxon>
        <taxon>Batrachia</taxon>
        <taxon>Caudata</taxon>
        <taxon>Salamandroidea</taxon>
        <taxon>Salamandridae</taxon>
        <taxon>Pleurodelinae</taxon>
        <taxon>Pleurodeles</taxon>
    </lineage>
</organism>
<feature type="compositionally biased region" description="Low complexity" evidence="1">
    <location>
        <begin position="83"/>
        <end position="96"/>
    </location>
</feature>
<protein>
    <submittedName>
        <fullName evidence="2">Uncharacterized protein</fullName>
    </submittedName>
</protein>
<dbReference type="AlphaFoldDB" id="A0AAV7PQQ4"/>
<proteinExistence type="predicted"/>
<reference evidence="2" key="1">
    <citation type="journal article" date="2022" name="bioRxiv">
        <title>Sequencing and chromosome-scale assembly of the giantPleurodeles waltlgenome.</title>
        <authorList>
            <person name="Brown T."/>
            <person name="Elewa A."/>
            <person name="Iarovenko S."/>
            <person name="Subramanian E."/>
            <person name="Araus A.J."/>
            <person name="Petzold A."/>
            <person name="Susuki M."/>
            <person name="Suzuki K.-i.T."/>
            <person name="Hayashi T."/>
            <person name="Toyoda A."/>
            <person name="Oliveira C."/>
            <person name="Osipova E."/>
            <person name="Leigh N.D."/>
            <person name="Simon A."/>
            <person name="Yun M.H."/>
        </authorList>
    </citation>
    <scope>NUCLEOTIDE SEQUENCE</scope>
    <source>
        <strain evidence="2">20211129_DDA</strain>
        <tissue evidence="2">Liver</tissue>
    </source>
</reference>
<comment type="caution">
    <text evidence="2">The sequence shown here is derived from an EMBL/GenBank/DDBJ whole genome shotgun (WGS) entry which is preliminary data.</text>
</comment>
<sequence>MRTDGAGAARRPPLSYRDLNTEEGAEACGRGLSRGLKLRLNPGLRCPPRPAMNQRQGLTVQGRRATRVEGAPLLFSSNYAKNARGSAGASGSGWARTGDRASLL</sequence>
<dbReference type="Proteomes" id="UP001066276">
    <property type="component" value="Chromosome 7"/>
</dbReference>
<dbReference type="EMBL" id="JANPWB010000011">
    <property type="protein sequence ID" value="KAJ1130395.1"/>
    <property type="molecule type" value="Genomic_DNA"/>
</dbReference>
<name>A0AAV7PQQ4_PLEWA</name>
<accession>A0AAV7PQQ4</accession>
<feature type="region of interest" description="Disordered" evidence="1">
    <location>
        <begin position="41"/>
        <end position="63"/>
    </location>
</feature>